<dbReference type="GO" id="GO:0015768">
    <property type="term" value="P:maltose transport"/>
    <property type="evidence" value="ECO:0007669"/>
    <property type="project" value="TreeGrafter"/>
</dbReference>
<dbReference type="InterPro" id="IPR006059">
    <property type="entry name" value="SBP"/>
</dbReference>
<dbReference type="KEGG" id="hhl:Halha_0075"/>
<feature type="signal peptide" evidence="4">
    <location>
        <begin position="1"/>
        <end position="21"/>
    </location>
</feature>
<dbReference type="EMBL" id="CP003359">
    <property type="protein sequence ID" value="AGB40096.1"/>
    <property type="molecule type" value="Genomic_DNA"/>
</dbReference>
<evidence type="ECO:0000256" key="3">
    <source>
        <dbReference type="ARBA" id="ARBA00022729"/>
    </source>
</evidence>
<dbReference type="HOGENOM" id="CLU_031285_17_0_9"/>
<evidence type="ECO:0000256" key="2">
    <source>
        <dbReference type="ARBA" id="ARBA00022448"/>
    </source>
</evidence>
<accession>L0K4Z8</accession>
<evidence type="ECO:0000313" key="5">
    <source>
        <dbReference type="EMBL" id="AGB40096.1"/>
    </source>
</evidence>
<keyword evidence="6" id="KW-1185">Reference proteome</keyword>
<reference evidence="6" key="1">
    <citation type="submission" date="2012-02" db="EMBL/GenBank/DDBJ databases">
        <title>The complete genome of Halobacteroides halobius DSM 5150.</title>
        <authorList>
            <person name="Lucas S."/>
            <person name="Copeland A."/>
            <person name="Lapidus A."/>
            <person name="Glavina del Rio T."/>
            <person name="Dalin E."/>
            <person name="Tice H."/>
            <person name="Bruce D."/>
            <person name="Goodwin L."/>
            <person name="Pitluck S."/>
            <person name="Peters L."/>
            <person name="Mikhailova N."/>
            <person name="Gu W."/>
            <person name="Kyrpides N."/>
            <person name="Mavromatis K."/>
            <person name="Ivanova N."/>
            <person name="Brettin T."/>
            <person name="Detter J.C."/>
            <person name="Han C."/>
            <person name="Larimer F."/>
            <person name="Land M."/>
            <person name="Hauser L."/>
            <person name="Markowitz V."/>
            <person name="Cheng J.-F."/>
            <person name="Hugenholtz P."/>
            <person name="Woyke T."/>
            <person name="Wu D."/>
            <person name="Tindall B."/>
            <person name="Pomrenke H."/>
            <person name="Brambilla E."/>
            <person name="Klenk H.-P."/>
            <person name="Eisen J.A."/>
        </authorList>
    </citation>
    <scope>NUCLEOTIDE SEQUENCE [LARGE SCALE GENOMIC DNA]</scope>
    <source>
        <strain evidence="6">ATCC 35273 / DSM 5150 / MD-1</strain>
    </source>
</reference>
<dbReference type="PANTHER" id="PTHR30061">
    <property type="entry name" value="MALTOSE-BINDING PERIPLASMIC PROTEIN"/>
    <property type="match status" value="1"/>
</dbReference>
<dbReference type="CDD" id="cd13522">
    <property type="entry name" value="PBP2_ABC_oligosaccharides"/>
    <property type="match status" value="1"/>
</dbReference>
<sequence>MKKRFSVVLIAILALSLVVVGCGSNKEAAPKKDTEEKAVALDKRELSKQVTIKFWEKESVKFDKKTMTPLIKKFEKKYPNINVDRTHMGIEDLRKNTQTAYMGGKGPDVVWSPFDHIGPFSAMGIAQPLDKLMSDELKNRYIDSALPGMSLKGNVYGVPVTMGNHLMLYYNKDLVNQVPKTWEELIKIAKKATKDTTGDGKTDQYGLVYNSAEPFWWVVFHGGFGGWVFDKEYNPTLDTKATKQAMQFVHDLEFEHKIIPKECGYNVADSLFKKGKAAFIINGVWALNGYTESEKIDAGVAVLPKFEATGKYAQPMTSGAGLIMMSGLPEAKQIAVMKFIKFMTSQEAQKTIVKHHKRLPSNKVVYDLPVIKNNPVMKVSGEQLRKGRAMPVVPEMRAVWDAIRPALQSVMSGDLAPAKAPAKIQETAEKKIKQMK</sequence>
<dbReference type="PANTHER" id="PTHR30061:SF50">
    <property type="entry name" value="MALTOSE_MALTODEXTRIN-BINDING PERIPLASMIC PROTEIN"/>
    <property type="match status" value="1"/>
</dbReference>
<name>L0K4Z8_HALHC</name>
<protein>
    <submittedName>
        <fullName evidence="5">Maltose-binding periplasmic protein</fullName>
    </submittedName>
</protein>
<dbReference type="STRING" id="748449.Halha_0075"/>
<dbReference type="GO" id="GO:0055052">
    <property type="term" value="C:ATP-binding cassette (ABC) transporter complex, substrate-binding subunit-containing"/>
    <property type="evidence" value="ECO:0007669"/>
    <property type="project" value="TreeGrafter"/>
</dbReference>
<evidence type="ECO:0000256" key="4">
    <source>
        <dbReference type="SAM" id="SignalP"/>
    </source>
</evidence>
<dbReference type="eggNOG" id="COG2182">
    <property type="taxonomic scope" value="Bacteria"/>
</dbReference>
<organism evidence="5 6">
    <name type="scientific">Halobacteroides halobius (strain ATCC 35273 / DSM 5150 / MD-1)</name>
    <dbReference type="NCBI Taxonomy" id="748449"/>
    <lineage>
        <taxon>Bacteria</taxon>
        <taxon>Bacillati</taxon>
        <taxon>Bacillota</taxon>
        <taxon>Clostridia</taxon>
        <taxon>Halanaerobiales</taxon>
        <taxon>Halobacteroidaceae</taxon>
        <taxon>Halobacteroides</taxon>
    </lineage>
</organism>
<dbReference type="SUPFAM" id="SSF53850">
    <property type="entry name" value="Periplasmic binding protein-like II"/>
    <property type="match status" value="1"/>
</dbReference>
<dbReference type="PROSITE" id="PS51257">
    <property type="entry name" value="PROKAR_LIPOPROTEIN"/>
    <property type="match status" value="1"/>
</dbReference>
<dbReference type="AlphaFoldDB" id="L0K4Z8"/>
<comment type="similarity">
    <text evidence="1">Belongs to the bacterial solute-binding protein 1 family.</text>
</comment>
<keyword evidence="2" id="KW-0813">Transport</keyword>
<evidence type="ECO:0000313" key="6">
    <source>
        <dbReference type="Proteomes" id="UP000010880"/>
    </source>
</evidence>
<dbReference type="RefSeq" id="WP_015325824.1">
    <property type="nucleotide sequence ID" value="NC_019978.1"/>
</dbReference>
<dbReference type="Gene3D" id="3.40.190.10">
    <property type="entry name" value="Periplasmic binding protein-like II"/>
    <property type="match status" value="2"/>
</dbReference>
<dbReference type="GO" id="GO:1901982">
    <property type="term" value="F:maltose binding"/>
    <property type="evidence" value="ECO:0007669"/>
    <property type="project" value="TreeGrafter"/>
</dbReference>
<feature type="chain" id="PRO_5039507645" evidence="4">
    <location>
        <begin position="22"/>
        <end position="436"/>
    </location>
</feature>
<evidence type="ECO:0000256" key="1">
    <source>
        <dbReference type="ARBA" id="ARBA00008520"/>
    </source>
</evidence>
<gene>
    <name evidence="5" type="ordered locus">Halha_0075</name>
</gene>
<dbReference type="Pfam" id="PF13416">
    <property type="entry name" value="SBP_bac_8"/>
    <property type="match status" value="1"/>
</dbReference>
<dbReference type="GO" id="GO:0042956">
    <property type="term" value="P:maltodextrin transmembrane transport"/>
    <property type="evidence" value="ECO:0007669"/>
    <property type="project" value="TreeGrafter"/>
</dbReference>
<keyword evidence="3 4" id="KW-0732">Signal</keyword>
<dbReference type="OrthoDB" id="9766758at2"/>
<dbReference type="Proteomes" id="UP000010880">
    <property type="component" value="Chromosome"/>
</dbReference>
<proteinExistence type="inferred from homology"/>